<dbReference type="EMBL" id="MHTX01000016">
    <property type="protein sequence ID" value="OHA68478.1"/>
    <property type="molecule type" value="Genomic_DNA"/>
</dbReference>
<feature type="transmembrane region" description="Helical" evidence="10">
    <location>
        <begin position="34"/>
        <end position="55"/>
    </location>
</feature>
<evidence type="ECO:0000256" key="2">
    <source>
        <dbReference type="ARBA" id="ARBA00009165"/>
    </source>
</evidence>
<keyword evidence="8 10" id="KW-1133">Transmembrane helix</keyword>
<evidence type="ECO:0000256" key="6">
    <source>
        <dbReference type="ARBA" id="ARBA00022692"/>
    </source>
</evidence>
<feature type="transmembrane region" description="Helical" evidence="10">
    <location>
        <begin position="155"/>
        <end position="177"/>
    </location>
</feature>
<dbReference type="Pfam" id="PF13367">
    <property type="entry name" value="PrsW-protease"/>
    <property type="match status" value="1"/>
</dbReference>
<feature type="transmembrane region" description="Helical" evidence="10">
    <location>
        <begin position="106"/>
        <end position="127"/>
    </location>
</feature>
<comment type="similarity">
    <text evidence="2">Belongs to the protease PrsW family.</text>
</comment>
<name>A0A1G2R7E0_9BACT</name>
<dbReference type="PANTHER" id="PTHR36844:SF1">
    <property type="entry name" value="PROTEASE PRSW"/>
    <property type="match status" value="1"/>
</dbReference>
<evidence type="ECO:0000256" key="7">
    <source>
        <dbReference type="ARBA" id="ARBA00022801"/>
    </source>
</evidence>
<evidence type="ECO:0000256" key="3">
    <source>
        <dbReference type="ARBA" id="ARBA00018997"/>
    </source>
</evidence>
<dbReference type="PANTHER" id="PTHR36844">
    <property type="entry name" value="PROTEASE PRSW"/>
    <property type="match status" value="1"/>
</dbReference>
<keyword evidence="9 10" id="KW-0472">Membrane</keyword>
<dbReference type="InterPro" id="IPR026898">
    <property type="entry name" value="PrsW"/>
</dbReference>
<comment type="caution">
    <text evidence="11">The sequence shown here is derived from an EMBL/GenBank/DDBJ whole genome shotgun (WGS) entry which is preliminary data.</text>
</comment>
<evidence type="ECO:0000256" key="5">
    <source>
        <dbReference type="ARBA" id="ARBA00022670"/>
    </source>
</evidence>
<accession>A0A1G2R7E0</accession>
<evidence type="ECO:0000256" key="10">
    <source>
        <dbReference type="SAM" id="Phobius"/>
    </source>
</evidence>
<gene>
    <name evidence="11" type="ORF">A3D59_00690</name>
</gene>
<sequence length="244" mass="27167">MNYYILPFFALAPSTIWLLFYLHKDRHPESKKMIVRVFAYGVAATIPAAALEVLLEPKLALLPLSPLFISGIYFFVVVGMTEEIFKYLAARESVFASSELDEPLDVMLYMIISALGFAALENLLYLLQQCAGEFAAALCQESFFQNSVALTIQRFVGATFLHALTSGTFGYFVALSFSRPKFKWIFFLTGLFLASVLHGLFNFSIMEVAGLGKLIIPVGILIGLAISTSWGFQLLKRMPNKCNI</sequence>
<dbReference type="GO" id="GO:0005886">
    <property type="term" value="C:plasma membrane"/>
    <property type="evidence" value="ECO:0007669"/>
    <property type="project" value="UniProtKB-SubCell"/>
</dbReference>
<feature type="transmembrane region" description="Helical" evidence="10">
    <location>
        <begin position="215"/>
        <end position="235"/>
    </location>
</feature>
<keyword evidence="6 10" id="KW-0812">Transmembrane</keyword>
<evidence type="ECO:0000313" key="11">
    <source>
        <dbReference type="EMBL" id="OHA68478.1"/>
    </source>
</evidence>
<feature type="transmembrane region" description="Helical" evidence="10">
    <location>
        <begin position="6"/>
        <end position="22"/>
    </location>
</feature>
<dbReference type="InterPro" id="IPR023596">
    <property type="entry name" value="Peptidase_PrsW_arch/bac"/>
</dbReference>
<comment type="subcellular location">
    <subcellularLocation>
        <location evidence="1">Cell membrane</location>
        <topology evidence="1">Multi-pass membrane protein</topology>
    </subcellularLocation>
</comment>
<evidence type="ECO:0000256" key="9">
    <source>
        <dbReference type="ARBA" id="ARBA00023136"/>
    </source>
</evidence>
<evidence type="ECO:0000256" key="1">
    <source>
        <dbReference type="ARBA" id="ARBA00004651"/>
    </source>
</evidence>
<proteinExistence type="inferred from homology"/>
<evidence type="ECO:0000256" key="8">
    <source>
        <dbReference type="ARBA" id="ARBA00022989"/>
    </source>
</evidence>
<keyword evidence="7" id="KW-0378">Hydrolase</keyword>
<evidence type="ECO:0000256" key="4">
    <source>
        <dbReference type="ARBA" id="ARBA00022475"/>
    </source>
</evidence>
<feature type="transmembrane region" description="Helical" evidence="10">
    <location>
        <begin position="184"/>
        <end position="203"/>
    </location>
</feature>
<evidence type="ECO:0000313" key="12">
    <source>
        <dbReference type="Proteomes" id="UP000179258"/>
    </source>
</evidence>
<protein>
    <recommendedName>
        <fullName evidence="3">Protease PrsW</fullName>
    </recommendedName>
</protein>
<dbReference type="AlphaFoldDB" id="A0A1G2R7E0"/>
<dbReference type="GO" id="GO:0008233">
    <property type="term" value="F:peptidase activity"/>
    <property type="evidence" value="ECO:0007669"/>
    <property type="project" value="UniProtKB-KW"/>
</dbReference>
<keyword evidence="5" id="KW-0645">Protease</keyword>
<dbReference type="GO" id="GO:0006508">
    <property type="term" value="P:proteolysis"/>
    <property type="evidence" value="ECO:0007669"/>
    <property type="project" value="UniProtKB-KW"/>
</dbReference>
<reference evidence="11 12" key="1">
    <citation type="journal article" date="2016" name="Nat. Commun.">
        <title>Thousands of microbial genomes shed light on interconnected biogeochemical processes in an aquifer system.</title>
        <authorList>
            <person name="Anantharaman K."/>
            <person name="Brown C.T."/>
            <person name="Hug L.A."/>
            <person name="Sharon I."/>
            <person name="Castelle C.J."/>
            <person name="Probst A.J."/>
            <person name="Thomas B.C."/>
            <person name="Singh A."/>
            <person name="Wilkins M.J."/>
            <person name="Karaoz U."/>
            <person name="Brodie E.L."/>
            <person name="Williams K.H."/>
            <person name="Hubbard S.S."/>
            <person name="Banfield J.F."/>
        </authorList>
    </citation>
    <scope>NUCLEOTIDE SEQUENCE [LARGE SCALE GENOMIC DNA]</scope>
</reference>
<dbReference type="PIRSF" id="PIRSF016933">
    <property type="entry name" value="PrsW"/>
    <property type="match status" value="1"/>
</dbReference>
<feature type="transmembrane region" description="Helical" evidence="10">
    <location>
        <begin position="67"/>
        <end position="85"/>
    </location>
</feature>
<organism evidence="11 12">
    <name type="scientific">Candidatus Wildermuthbacteria bacterium RIFCSPHIGHO2_02_FULL_47_17</name>
    <dbReference type="NCBI Taxonomy" id="1802452"/>
    <lineage>
        <taxon>Bacteria</taxon>
        <taxon>Candidatus Wildermuthiibacteriota</taxon>
    </lineage>
</organism>
<dbReference type="Proteomes" id="UP000179258">
    <property type="component" value="Unassembled WGS sequence"/>
</dbReference>
<keyword evidence="4" id="KW-1003">Cell membrane</keyword>